<accession>A0A7J7X6G5</accession>
<comment type="caution">
    <text evidence="1">The sequence shown here is derived from an EMBL/GenBank/DDBJ whole genome shotgun (WGS) entry which is preliminary data.</text>
</comment>
<dbReference type="Proteomes" id="UP000585614">
    <property type="component" value="Unassembled WGS sequence"/>
</dbReference>
<name>A0A7J7X6G5_RHIFE</name>
<sequence length="134" mass="14207">MLQRKELSSANGVADGINDGRCTLTKEPASAPACGSVAARGVHLEQVRIAAAPRAPEAETVGSGGLAPSFRKFRRPSSRYTRDCKFFSGVAGSQQHGSMSIATFSVLRLSVMILIIPSICIALVKHRICSSFES</sequence>
<reference evidence="1 2" key="1">
    <citation type="journal article" date="2020" name="Nature">
        <title>Six reference-quality genomes reveal evolution of bat adaptations.</title>
        <authorList>
            <person name="Jebb D."/>
            <person name="Huang Z."/>
            <person name="Pippel M."/>
            <person name="Hughes G.M."/>
            <person name="Lavrichenko K."/>
            <person name="Devanna P."/>
            <person name="Winkler S."/>
            <person name="Jermiin L.S."/>
            <person name="Skirmuntt E.C."/>
            <person name="Katzourakis A."/>
            <person name="Burkitt-Gray L."/>
            <person name="Ray D.A."/>
            <person name="Sullivan K.A.M."/>
            <person name="Roscito J.G."/>
            <person name="Kirilenko B.M."/>
            <person name="Davalos L.M."/>
            <person name="Corthals A.P."/>
            <person name="Power M.L."/>
            <person name="Jones G."/>
            <person name="Ransome R.D."/>
            <person name="Dechmann D.K.N."/>
            <person name="Locatelli A.G."/>
            <person name="Puechmaille S.J."/>
            <person name="Fedrigo O."/>
            <person name="Jarvis E.D."/>
            <person name="Hiller M."/>
            <person name="Vernes S.C."/>
            <person name="Myers E.W."/>
            <person name="Teeling E.C."/>
        </authorList>
    </citation>
    <scope>NUCLEOTIDE SEQUENCE [LARGE SCALE GENOMIC DNA]</scope>
    <source>
        <strain evidence="1">MRhiFer1</strain>
        <tissue evidence="1">Lung</tissue>
    </source>
</reference>
<evidence type="ECO:0000313" key="1">
    <source>
        <dbReference type="EMBL" id="KAF6344900.1"/>
    </source>
</evidence>
<evidence type="ECO:0000313" key="2">
    <source>
        <dbReference type="Proteomes" id="UP000585614"/>
    </source>
</evidence>
<dbReference type="AlphaFoldDB" id="A0A7J7X6G5"/>
<organism evidence="1 2">
    <name type="scientific">Rhinolophus ferrumequinum</name>
    <name type="common">Greater horseshoe bat</name>
    <dbReference type="NCBI Taxonomy" id="59479"/>
    <lineage>
        <taxon>Eukaryota</taxon>
        <taxon>Metazoa</taxon>
        <taxon>Chordata</taxon>
        <taxon>Craniata</taxon>
        <taxon>Vertebrata</taxon>
        <taxon>Euteleostomi</taxon>
        <taxon>Mammalia</taxon>
        <taxon>Eutheria</taxon>
        <taxon>Laurasiatheria</taxon>
        <taxon>Chiroptera</taxon>
        <taxon>Yinpterochiroptera</taxon>
        <taxon>Rhinolophoidea</taxon>
        <taxon>Rhinolophidae</taxon>
        <taxon>Rhinolophinae</taxon>
        <taxon>Rhinolophus</taxon>
    </lineage>
</organism>
<protein>
    <submittedName>
        <fullName evidence="1">Uncharacterized protein</fullName>
    </submittedName>
</protein>
<proteinExistence type="predicted"/>
<dbReference type="EMBL" id="JACAGC010000009">
    <property type="protein sequence ID" value="KAF6344900.1"/>
    <property type="molecule type" value="Genomic_DNA"/>
</dbReference>
<gene>
    <name evidence="1" type="ORF">mRhiFer1_010271</name>
</gene>